<dbReference type="InterPro" id="IPR015876">
    <property type="entry name" value="Acyl-CoA_DS"/>
</dbReference>
<sequence length="339" mass="38347">MTITSAILGGLGITIGYHRLWAHRSFQACTAVKILLAVAGAAQSQWPILWWVRHHRAHHKYVDTDRDPYNANRGLWFTHIGWLLGKNEAAWGRVDVSDLEIDPVVIWQKRLYYPIVVVVGILLPTAVAHYGWNDWKGGMIYGGLGRIALSHHVTFMINSVAHASWAGSQPYSATTTARNVPLLALVSFGEGNHNFHHTFPTDYRNGIKWHEPDLSRLVIWTWAKLGLVSDLKTVSPLEIELAGQRQHVRRTEDGEKLTQLPRMIWHEYIKQVNRGRCWVSIDGMVYDVTDYMNDHPGGRDLIEGVIGKDATALYYGHHSHSPHAAAVLEDLRISLIRSD</sequence>
<keyword evidence="8 14" id="KW-1133">Transmembrane helix</keyword>
<evidence type="ECO:0000256" key="14">
    <source>
        <dbReference type="RuleBase" id="RU362121"/>
    </source>
</evidence>
<evidence type="ECO:0000313" key="16">
    <source>
        <dbReference type="EMBL" id="KAJ6044920.1"/>
    </source>
</evidence>
<reference evidence="16" key="1">
    <citation type="journal article" date="2023" name="IMA Fungus">
        <title>Comparative genomic study of the Penicillium genus elucidates a diverse pangenome and 15 lateral gene transfer events.</title>
        <authorList>
            <person name="Petersen C."/>
            <person name="Sorensen T."/>
            <person name="Nielsen M.R."/>
            <person name="Sondergaard T.E."/>
            <person name="Sorensen J.L."/>
            <person name="Fitzpatrick D.A."/>
            <person name="Frisvad J.C."/>
            <person name="Nielsen K.L."/>
        </authorList>
    </citation>
    <scope>NUCLEOTIDE SEQUENCE</scope>
    <source>
        <strain evidence="16">IBT 15450</strain>
    </source>
</reference>
<evidence type="ECO:0000256" key="3">
    <source>
        <dbReference type="ARBA" id="ARBA00022516"/>
    </source>
</evidence>
<keyword evidence="4 14" id="KW-0349">Heme</keyword>
<evidence type="ECO:0000256" key="1">
    <source>
        <dbReference type="ARBA" id="ARBA00004141"/>
    </source>
</evidence>
<dbReference type="SMART" id="SM01117">
    <property type="entry name" value="Cyt-b5"/>
    <property type="match status" value="1"/>
</dbReference>
<feature type="transmembrane region" description="Helical" evidence="14">
    <location>
        <begin position="111"/>
        <end position="132"/>
    </location>
</feature>
<evidence type="ECO:0000313" key="17">
    <source>
        <dbReference type="Proteomes" id="UP001219568"/>
    </source>
</evidence>
<dbReference type="InterPro" id="IPR036400">
    <property type="entry name" value="Cyt_B5-like_heme/steroid_sf"/>
</dbReference>
<dbReference type="GO" id="GO:0006636">
    <property type="term" value="P:unsaturated fatty acid biosynthetic process"/>
    <property type="evidence" value="ECO:0007669"/>
    <property type="project" value="TreeGrafter"/>
</dbReference>
<dbReference type="PRINTS" id="PR00075">
    <property type="entry name" value="FACDDSATRASE"/>
</dbReference>
<keyword evidence="13" id="KW-0275">Fatty acid biosynthesis</keyword>
<dbReference type="GO" id="GO:0004768">
    <property type="term" value="F:stearoyl-CoA 9-desaturase activity"/>
    <property type="evidence" value="ECO:0007669"/>
    <property type="project" value="TreeGrafter"/>
</dbReference>
<keyword evidence="3" id="KW-0444">Lipid biosynthesis</keyword>
<keyword evidence="6 14" id="KW-0479">Metal-binding</keyword>
<evidence type="ECO:0000256" key="8">
    <source>
        <dbReference type="ARBA" id="ARBA00022989"/>
    </source>
</evidence>
<keyword evidence="9" id="KW-0560">Oxidoreductase</keyword>
<gene>
    <name evidence="16" type="ORF">N7460_006275</name>
</gene>
<comment type="similarity">
    <text evidence="2">Belongs to the fatty acid desaturase type 1 family.</text>
</comment>
<evidence type="ECO:0000256" key="9">
    <source>
        <dbReference type="ARBA" id="ARBA00023002"/>
    </source>
</evidence>
<dbReference type="Proteomes" id="UP001219568">
    <property type="component" value="Unassembled WGS sequence"/>
</dbReference>
<protein>
    <recommendedName>
        <fullName evidence="15">Cytochrome b5 heme-binding domain-containing protein</fullName>
    </recommendedName>
</protein>
<dbReference type="PRINTS" id="PR00363">
    <property type="entry name" value="CYTOCHROMEB5"/>
</dbReference>
<dbReference type="AlphaFoldDB" id="A0AAD6NBC5"/>
<reference evidence="16" key="2">
    <citation type="submission" date="2023-01" db="EMBL/GenBank/DDBJ databases">
        <authorList>
            <person name="Petersen C."/>
        </authorList>
    </citation>
    <scope>NUCLEOTIDE SEQUENCE</scope>
    <source>
        <strain evidence="16">IBT 15450</strain>
    </source>
</reference>
<evidence type="ECO:0000256" key="13">
    <source>
        <dbReference type="ARBA" id="ARBA00023160"/>
    </source>
</evidence>
<name>A0AAD6NBC5_PENCN</name>
<feature type="domain" description="Cytochrome b5 heme-binding" evidence="15">
    <location>
        <begin position="260"/>
        <end position="337"/>
    </location>
</feature>
<dbReference type="PROSITE" id="PS50255">
    <property type="entry name" value="CYTOCHROME_B5_2"/>
    <property type="match status" value="1"/>
</dbReference>
<evidence type="ECO:0000256" key="2">
    <source>
        <dbReference type="ARBA" id="ARBA00009295"/>
    </source>
</evidence>
<evidence type="ECO:0000256" key="7">
    <source>
        <dbReference type="ARBA" id="ARBA00022832"/>
    </source>
</evidence>
<dbReference type="PROSITE" id="PS00191">
    <property type="entry name" value="CYTOCHROME_B5_1"/>
    <property type="match status" value="1"/>
</dbReference>
<dbReference type="InterPro" id="IPR018506">
    <property type="entry name" value="Cyt_B5_heme-BS"/>
</dbReference>
<evidence type="ECO:0000256" key="6">
    <source>
        <dbReference type="ARBA" id="ARBA00022723"/>
    </source>
</evidence>
<comment type="subcellular location">
    <subcellularLocation>
        <location evidence="1">Membrane</location>
        <topology evidence="1">Multi-pass membrane protein</topology>
    </subcellularLocation>
</comment>
<dbReference type="Pfam" id="PF00487">
    <property type="entry name" value="FA_desaturase"/>
    <property type="match status" value="1"/>
</dbReference>
<dbReference type="GO" id="GO:0005506">
    <property type="term" value="F:iron ion binding"/>
    <property type="evidence" value="ECO:0007669"/>
    <property type="project" value="TreeGrafter"/>
</dbReference>
<proteinExistence type="inferred from homology"/>
<organism evidence="16 17">
    <name type="scientific">Penicillium canescens</name>
    <dbReference type="NCBI Taxonomy" id="5083"/>
    <lineage>
        <taxon>Eukaryota</taxon>
        <taxon>Fungi</taxon>
        <taxon>Dikarya</taxon>
        <taxon>Ascomycota</taxon>
        <taxon>Pezizomycotina</taxon>
        <taxon>Eurotiomycetes</taxon>
        <taxon>Eurotiomycetidae</taxon>
        <taxon>Eurotiales</taxon>
        <taxon>Aspergillaceae</taxon>
        <taxon>Penicillium</taxon>
    </lineage>
</organism>
<keyword evidence="10 14" id="KW-0408">Iron</keyword>
<dbReference type="CDD" id="cd03505">
    <property type="entry name" value="Delta9-FADS-like"/>
    <property type="match status" value="1"/>
</dbReference>
<comment type="caution">
    <text evidence="16">The sequence shown here is derived from an EMBL/GenBank/DDBJ whole genome shotgun (WGS) entry which is preliminary data.</text>
</comment>
<keyword evidence="7" id="KW-0276">Fatty acid metabolism</keyword>
<dbReference type="GO" id="GO:0020037">
    <property type="term" value="F:heme binding"/>
    <property type="evidence" value="ECO:0007669"/>
    <property type="project" value="UniProtKB-UniRule"/>
</dbReference>
<dbReference type="Gene3D" id="3.10.120.10">
    <property type="entry name" value="Cytochrome b5-like heme/steroid binding domain"/>
    <property type="match status" value="1"/>
</dbReference>
<evidence type="ECO:0000259" key="15">
    <source>
        <dbReference type="PROSITE" id="PS50255"/>
    </source>
</evidence>
<comment type="similarity">
    <text evidence="14">Belongs to the cytochrome b5 family.</text>
</comment>
<keyword evidence="11" id="KW-0443">Lipid metabolism</keyword>
<dbReference type="InterPro" id="IPR005804">
    <property type="entry name" value="FA_desaturase_dom"/>
</dbReference>
<dbReference type="InterPro" id="IPR001522">
    <property type="entry name" value="FADS-1_CS"/>
</dbReference>
<dbReference type="PROSITE" id="PS00476">
    <property type="entry name" value="FATTY_ACID_DESATUR_1"/>
    <property type="match status" value="1"/>
</dbReference>
<dbReference type="EMBL" id="JAQJZL010000004">
    <property type="protein sequence ID" value="KAJ6044920.1"/>
    <property type="molecule type" value="Genomic_DNA"/>
</dbReference>
<dbReference type="PANTHER" id="PTHR11351:SF31">
    <property type="entry name" value="DESATURASE 1, ISOFORM A-RELATED"/>
    <property type="match status" value="1"/>
</dbReference>
<dbReference type="GO" id="GO:0005789">
    <property type="term" value="C:endoplasmic reticulum membrane"/>
    <property type="evidence" value="ECO:0007669"/>
    <property type="project" value="TreeGrafter"/>
</dbReference>
<evidence type="ECO:0000256" key="11">
    <source>
        <dbReference type="ARBA" id="ARBA00023098"/>
    </source>
</evidence>
<keyword evidence="12 14" id="KW-0472">Membrane</keyword>
<keyword evidence="5 14" id="KW-0812">Transmembrane</keyword>
<evidence type="ECO:0000256" key="10">
    <source>
        <dbReference type="ARBA" id="ARBA00023004"/>
    </source>
</evidence>
<dbReference type="Pfam" id="PF00173">
    <property type="entry name" value="Cyt-b5"/>
    <property type="match status" value="1"/>
</dbReference>
<evidence type="ECO:0000256" key="12">
    <source>
        <dbReference type="ARBA" id="ARBA00023136"/>
    </source>
</evidence>
<dbReference type="InterPro" id="IPR001199">
    <property type="entry name" value="Cyt_B5-like_heme/steroid-bd"/>
</dbReference>
<dbReference type="SUPFAM" id="SSF55856">
    <property type="entry name" value="Cytochrome b5-like heme/steroid binding domain"/>
    <property type="match status" value="1"/>
</dbReference>
<dbReference type="PANTHER" id="PTHR11351">
    <property type="entry name" value="ACYL-COA DESATURASE"/>
    <property type="match status" value="1"/>
</dbReference>
<keyword evidence="17" id="KW-1185">Reference proteome</keyword>
<evidence type="ECO:0000256" key="5">
    <source>
        <dbReference type="ARBA" id="ARBA00022692"/>
    </source>
</evidence>
<accession>A0AAD6NBC5</accession>
<evidence type="ECO:0000256" key="4">
    <source>
        <dbReference type="ARBA" id="ARBA00022617"/>
    </source>
</evidence>